<dbReference type="OrthoDB" id="532181at2"/>
<dbReference type="STRING" id="870242.cpu_18330"/>
<proteinExistence type="predicted"/>
<dbReference type="InterPro" id="IPR007167">
    <property type="entry name" value="Fe-transptr_FeoA-like"/>
</dbReference>
<dbReference type="InterPro" id="IPR038157">
    <property type="entry name" value="FeoA_core_dom"/>
</dbReference>
<evidence type="ECO:0000256" key="1">
    <source>
        <dbReference type="ARBA" id="ARBA00023004"/>
    </source>
</evidence>
<sequence>MNALQKPLAINLINMKTGEKGIVAYFNTNDEAIIKKLMAMGVIPGLPIALEQRFPTYVIKIGRTRAAVDREIAQTIYVRLTANK</sequence>
<evidence type="ECO:0000259" key="2">
    <source>
        <dbReference type="SMART" id="SM00899"/>
    </source>
</evidence>
<dbReference type="Proteomes" id="UP000187485">
    <property type="component" value="Unassembled WGS sequence"/>
</dbReference>
<evidence type="ECO:0000313" key="4">
    <source>
        <dbReference type="Proteomes" id="UP000187485"/>
    </source>
</evidence>
<dbReference type="Pfam" id="PF04023">
    <property type="entry name" value="FeoA"/>
    <property type="match status" value="1"/>
</dbReference>
<dbReference type="EMBL" id="BDJK01000042">
    <property type="protein sequence ID" value="GAV23323.1"/>
    <property type="molecule type" value="Genomic_DNA"/>
</dbReference>
<keyword evidence="1" id="KW-0408">Iron</keyword>
<keyword evidence="4" id="KW-1185">Reference proteome</keyword>
<dbReference type="AlphaFoldDB" id="A0A1L8CWP6"/>
<dbReference type="Gene3D" id="2.30.30.90">
    <property type="match status" value="1"/>
</dbReference>
<accession>A0A1L8CWP6</accession>
<protein>
    <submittedName>
        <fullName evidence="3">Iron transporter FeoA</fullName>
    </submittedName>
</protein>
<dbReference type="RefSeq" id="WP_075859759.1">
    <property type="nucleotide sequence ID" value="NZ_BDJK01000042.1"/>
</dbReference>
<evidence type="ECO:0000313" key="3">
    <source>
        <dbReference type="EMBL" id="GAV23323.1"/>
    </source>
</evidence>
<comment type="caution">
    <text evidence="3">The sequence shown here is derived from an EMBL/GenBank/DDBJ whole genome shotgun (WGS) entry which is preliminary data.</text>
</comment>
<dbReference type="SUPFAM" id="SSF50037">
    <property type="entry name" value="C-terminal domain of transcriptional repressors"/>
    <property type="match status" value="1"/>
</dbReference>
<organism evidence="3 4">
    <name type="scientific">Carboxydothermus pertinax</name>
    <dbReference type="NCBI Taxonomy" id="870242"/>
    <lineage>
        <taxon>Bacteria</taxon>
        <taxon>Bacillati</taxon>
        <taxon>Bacillota</taxon>
        <taxon>Clostridia</taxon>
        <taxon>Thermoanaerobacterales</taxon>
        <taxon>Thermoanaerobacteraceae</taxon>
        <taxon>Carboxydothermus</taxon>
    </lineage>
</organism>
<dbReference type="InterPro" id="IPR008988">
    <property type="entry name" value="Transcriptional_repressor_C"/>
</dbReference>
<reference evidence="4" key="1">
    <citation type="submission" date="2016-12" db="EMBL/GenBank/DDBJ databases">
        <title>Draft Genome Sequences od Carboxydothermus pertinax and islandicus, Hydrogenogenic Carboxydotrophic Bacteria.</title>
        <authorList>
            <person name="Fukuyama Y."/>
            <person name="Ohmae K."/>
            <person name="Yoneda Y."/>
            <person name="Yoshida T."/>
            <person name="Sako Y."/>
        </authorList>
    </citation>
    <scope>NUCLEOTIDE SEQUENCE [LARGE SCALE GENOMIC DNA]</scope>
    <source>
        <strain evidence="4">Ug1</strain>
    </source>
</reference>
<name>A0A1L8CWP6_9THEO</name>
<dbReference type="SMART" id="SM00899">
    <property type="entry name" value="FeoA"/>
    <property type="match status" value="1"/>
</dbReference>
<dbReference type="GO" id="GO:0046914">
    <property type="term" value="F:transition metal ion binding"/>
    <property type="evidence" value="ECO:0007669"/>
    <property type="project" value="InterPro"/>
</dbReference>
<feature type="domain" description="Ferrous iron transporter FeoA-like" evidence="2">
    <location>
        <begin position="10"/>
        <end position="80"/>
    </location>
</feature>
<gene>
    <name evidence="3" type="ORF">cpu_18330</name>
</gene>